<dbReference type="EMBL" id="SMGO01000003">
    <property type="protein sequence ID" value="TCK80703.1"/>
    <property type="molecule type" value="Genomic_DNA"/>
</dbReference>
<keyword evidence="1" id="KW-0812">Transmembrane</keyword>
<protein>
    <submittedName>
        <fullName evidence="2">Uncharacterized protein</fullName>
    </submittedName>
</protein>
<keyword evidence="3" id="KW-1185">Reference proteome</keyword>
<evidence type="ECO:0000256" key="1">
    <source>
        <dbReference type="SAM" id="Phobius"/>
    </source>
</evidence>
<name>A0A4R1LU76_9SPHI</name>
<keyword evidence="1" id="KW-1133">Transmembrane helix</keyword>
<feature type="transmembrane region" description="Helical" evidence="1">
    <location>
        <begin position="7"/>
        <end position="26"/>
    </location>
</feature>
<dbReference type="AlphaFoldDB" id="A0A4R1LU76"/>
<reference evidence="2 3" key="1">
    <citation type="submission" date="2019-03" db="EMBL/GenBank/DDBJ databases">
        <title>Genomic Encyclopedia of Archaeal and Bacterial Type Strains, Phase II (KMG-II): from individual species to whole genera.</title>
        <authorList>
            <person name="Goeker M."/>
        </authorList>
    </citation>
    <scope>NUCLEOTIDE SEQUENCE [LARGE SCALE GENOMIC DNA]</scope>
    <source>
        <strain evidence="2 3">DSM 22554</strain>
    </source>
</reference>
<proteinExistence type="predicted"/>
<evidence type="ECO:0000313" key="3">
    <source>
        <dbReference type="Proteomes" id="UP000294616"/>
    </source>
</evidence>
<sequence>MSNRAKTIFLSLSIFGSFFIYCVYYYSKMIQNAPYRSYDLESIVFKYGEGTNLINQFDSRTNTYQYLNASDSLVSTTVHLNKDDFIYIHHKAAELGFWNFPDDMTSTDNPEDAQKSTHFYVEFNYKEKSKQMLVDVNYNGNPKLLDAAKSLVGEMQRLLNDAQDR</sequence>
<organism evidence="2 3">
    <name type="scientific">Albibacterium bauzanense</name>
    <dbReference type="NCBI Taxonomy" id="653929"/>
    <lineage>
        <taxon>Bacteria</taxon>
        <taxon>Pseudomonadati</taxon>
        <taxon>Bacteroidota</taxon>
        <taxon>Sphingobacteriia</taxon>
        <taxon>Sphingobacteriales</taxon>
        <taxon>Sphingobacteriaceae</taxon>
        <taxon>Albibacterium</taxon>
    </lineage>
</organism>
<gene>
    <name evidence="2" type="ORF">C8N28_2449</name>
</gene>
<keyword evidence="1" id="KW-0472">Membrane</keyword>
<dbReference type="RefSeq" id="WP_246012817.1">
    <property type="nucleotide sequence ID" value="NZ_SMGO01000003.1"/>
</dbReference>
<dbReference type="Proteomes" id="UP000294616">
    <property type="component" value="Unassembled WGS sequence"/>
</dbReference>
<comment type="caution">
    <text evidence="2">The sequence shown here is derived from an EMBL/GenBank/DDBJ whole genome shotgun (WGS) entry which is preliminary data.</text>
</comment>
<evidence type="ECO:0000313" key="2">
    <source>
        <dbReference type="EMBL" id="TCK80703.1"/>
    </source>
</evidence>
<accession>A0A4R1LU76</accession>